<dbReference type="CDD" id="cd05382">
    <property type="entry name" value="CAP_GAPR1-like"/>
    <property type="match status" value="1"/>
</dbReference>
<dbReference type="InterPro" id="IPR035940">
    <property type="entry name" value="CAP_sf"/>
</dbReference>
<dbReference type="InterPro" id="IPR002413">
    <property type="entry name" value="V5_allergen-like"/>
</dbReference>
<evidence type="ECO:0000256" key="1">
    <source>
        <dbReference type="SAM" id="SignalP"/>
    </source>
</evidence>
<evidence type="ECO:0000259" key="2">
    <source>
        <dbReference type="SMART" id="SM00198"/>
    </source>
</evidence>
<dbReference type="PROSITE" id="PS51257">
    <property type="entry name" value="PROKAR_LIPOPROTEIN"/>
    <property type="match status" value="1"/>
</dbReference>
<feature type="chain" id="PRO_5046168146" evidence="1">
    <location>
        <begin position="33"/>
        <end position="195"/>
    </location>
</feature>
<dbReference type="PANTHER" id="PTHR10334">
    <property type="entry name" value="CYSTEINE-RICH SECRETORY PROTEIN-RELATED"/>
    <property type="match status" value="1"/>
</dbReference>
<dbReference type="PRINTS" id="PR00837">
    <property type="entry name" value="V5TPXLIKE"/>
</dbReference>
<evidence type="ECO:0000313" key="4">
    <source>
        <dbReference type="Proteomes" id="UP000738376"/>
    </source>
</evidence>
<dbReference type="PROSITE" id="PS01009">
    <property type="entry name" value="CRISP_1"/>
    <property type="match status" value="1"/>
</dbReference>
<dbReference type="Gene3D" id="3.40.33.10">
    <property type="entry name" value="CAP"/>
    <property type="match status" value="1"/>
</dbReference>
<accession>A0ABX1LXF9</accession>
<proteinExistence type="predicted"/>
<reference evidence="3 4" key="1">
    <citation type="submission" date="2020-03" db="EMBL/GenBank/DDBJ databases">
        <title>Draft Genome Sequence of 2-Methylisoborneol Producing Pseudanabaena yagii Strain GIHE-NHR1 Isolated from North Han River in South Korea.</title>
        <authorList>
            <person name="Jeong J."/>
        </authorList>
    </citation>
    <scope>NUCLEOTIDE SEQUENCE [LARGE SCALE GENOMIC DNA]</scope>
    <source>
        <strain evidence="3 4">GIHE-NHR1</strain>
    </source>
</reference>
<dbReference type="InterPro" id="IPR014044">
    <property type="entry name" value="CAP_dom"/>
</dbReference>
<dbReference type="Pfam" id="PF00188">
    <property type="entry name" value="CAP"/>
    <property type="match status" value="1"/>
</dbReference>
<protein>
    <submittedName>
        <fullName evidence="3">Secretion protein</fullName>
    </submittedName>
</protein>
<dbReference type="EMBL" id="JAAVJL010000001">
    <property type="protein sequence ID" value="NMF59459.1"/>
    <property type="molecule type" value="Genomic_DNA"/>
</dbReference>
<dbReference type="InterPro" id="IPR001283">
    <property type="entry name" value="CRISP-related"/>
</dbReference>
<keyword evidence="4" id="KW-1185">Reference proteome</keyword>
<sequence>MLINQQRYISSTLAGLATIAPLIVLSCDVASAQTTSLTTFRSTALSKHNTYRGIHRSPAMVINNSTNSTAQNWANQLATTGTFTHSSSSQRNGAGENLYVYYTTASVIAPDALAKNAVDSWYNEVKQYNYSAPGFSSATGHFTQVVWKSSNQLGCGTAKGTKTLNGTRFNAFYVVCHYSPAGNVQGQFPANVLKP</sequence>
<dbReference type="Proteomes" id="UP000738376">
    <property type="component" value="Unassembled WGS sequence"/>
</dbReference>
<dbReference type="InterPro" id="IPR018244">
    <property type="entry name" value="Allrgn_V5/Tpx1_CS"/>
</dbReference>
<gene>
    <name evidence="3" type="ORF">HC246_15890</name>
</gene>
<feature type="domain" description="SCP" evidence="2">
    <location>
        <begin position="39"/>
        <end position="186"/>
    </location>
</feature>
<dbReference type="PROSITE" id="PS01010">
    <property type="entry name" value="CRISP_2"/>
    <property type="match status" value="1"/>
</dbReference>
<feature type="signal peptide" evidence="1">
    <location>
        <begin position="1"/>
        <end position="32"/>
    </location>
</feature>
<dbReference type="SUPFAM" id="SSF55797">
    <property type="entry name" value="PR-1-like"/>
    <property type="match status" value="1"/>
</dbReference>
<comment type="caution">
    <text evidence="3">The sequence shown here is derived from an EMBL/GenBank/DDBJ whole genome shotgun (WGS) entry which is preliminary data.</text>
</comment>
<evidence type="ECO:0000313" key="3">
    <source>
        <dbReference type="EMBL" id="NMF59459.1"/>
    </source>
</evidence>
<name>A0ABX1LXF9_9CYAN</name>
<keyword evidence="1" id="KW-0732">Signal</keyword>
<dbReference type="SMART" id="SM00198">
    <property type="entry name" value="SCP"/>
    <property type="match status" value="1"/>
</dbReference>
<organism evidence="3 4">
    <name type="scientific">Pseudanabaena yagii GIHE-NHR1</name>
    <dbReference type="NCBI Taxonomy" id="2722753"/>
    <lineage>
        <taxon>Bacteria</taxon>
        <taxon>Bacillati</taxon>
        <taxon>Cyanobacteriota</taxon>
        <taxon>Cyanophyceae</taxon>
        <taxon>Pseudanabaenales</taxon>
        <taxon>Pseudanabaenaceae</taxon>
        <taxon>Pseudanabaena</taxon>
        <taxon>Pseudanabaena yagii</taxon>
    </lineage>
</organism>
<dbReference type="PRINTS" id="PR00838">
    <property type="entry name" value="V5ALLERGEN"/>
</dbReference>
<dbReference type="InterPro" id="IPR034113">
    <property type="entry name" value="SCP_GAPR1-like"/>
</dbReference>